<feature type="transmembrane region" description="Helical" evidence="1">
    <location>
        <begin position="193"/>
        <end position="216"/>
    </location>
</feature>
<comment type="caution">
    <text evidence="3">The sequence shown here is derived from an EMBL/GenBank/DDBJ whole genome shotgun (WGS) entry which is preliminary data.</text>
</comment>
<protein>
    <submittedName>
        <fullName evidence="3">Arylsulfatase A-like enzyme</fullName>
    </submittedName>
</protein>
<sequence length="753" mass="85900">MSQSEPTPGPLHKTQELSRKTVFRFTVCTVLATLVGWYINALFTFAGNTYGFNNRFTEVAVGHHWFYLVWSNVEVMKAYVIVAIIFTAVIYPIVLLWQKWQVFGRWGVIWRALALCGALYGFFVFRLMLNKPYFGNYSYFDQGWKKFGDWFGAAIQQGFGFFVLYIFPAIAVLVCGLFYLNELRRLMKRRPRLLPWPILGPAAILIGLVVTGHGFIKDEPKPAAGEQVVKKKAKPKNILILASDSFRSDRLSCNGYGRLTSPNIDRIAAEGITFRKCFTPIASTLESLTSMFSSQYPHTHGIQHMFPNKDQVTQANAKAPGLGTILRGHGYDTAVIGDWCACGFKELPMGFEHITVSDFDNFKVYMSEVVYLHHQILPLFFDNRAGHWLFPKLKSFANFMTPDVVTNQVIDRMQERDKDEKPFIIFAFYSCTHLPYRTPRQYAEIWGDPDYKGDHNFELKLNVDEFIGNVDIGNKWEKLPKKDVEQIDALYDGCVRMFDDCVGRIMAELDASGMKDDTIVLITGDHGDDLFEPNVTFGHGLTFNGGDQSNNIPFVLRVPGVENRGRTSDKITRSIDFAPTLLDLAGLPPEPRFEGKSVVPYVKGNADLSLAWYGETSYLFFRRKIPGEEPLFIPAMDETTTIDPEFDFHFVLKDKYQEDVIRTKERCLRTERFKLVYTPGVKGPIYRLFDLAEDKHCEVDVKKKFPAVFDAMKTALVKWRDEHKESTIKEIFMGQDEFGIKPGDLLPAATPVK</sequence>
<evidence type="ECO:0000313" key="3">
    <source>
        <dbReference type="EMBL" id="RBP44425.1"/>
    </source>
</evidence>
<dbReference type="Gene3D" id="3.40.720.10">
    <property type="entry name" value="Alkaline Phosphatase, subunit A"/>
    <property type="match status" value="1"/>
</dbReference>
<evidence type="ECO:0000259" key="2">
    <source>
        <dbReference type="Pfam" id="PF00884"/>
    </source>
</evidence>
<name>A0A366HPB5_9BACT</name>
<keyword evidence="1" id="KW-0472">Membrane</keyword>
<feature type="transmembrane region" description="Helical" evidence="1">
    <location>
        <begin position="109"/>
        <end position="129"/>
    </location>
</feature>
<dbReference type="AlphaFoldDB" id="A0A366HPB5"/>
<gene>
    <name evidence="3" type="ORF">DES53_104245</name>
</gene>
<keyword evidence="1" id="KW-1133">Transmembrane helix</keyword>
<dbReference type="InterPro" id="IPR052701">
    <property type="entry name" value="GAG_Ulvan_Degrading_Sulfatases"/>
</dbReference>
<dbReference type="InterPro" id="IPR017850">
    <property type="entry name" value="Alkaline_phosphatase_core_sf"/>
</dbReference>
<feature type="transmembrane region" description="Helical" evidence="1">
    <location>
        <begin position="21"/>
        <end position="39"/>
    </location>
</feature>
<keyword evidence="4" id="KW-1185">Reference proteome</keyword>
<keyword evidence="1" id="KW-0812">Transmembrane</keyword>
<dbReference type="CDD" id="cd16148">
    <property type="entry name" value="sulfatase_like"/>
    <property type="match status" value="1"/>
</dbReference>
<dbReference type="Proteomes" id="UP000253426">
    <property type="component" value="Unassembled WGS sequence"/>
</dbReference>
<organism evidence="3 4">
    <name type="scientific">Roseimicrobium gellanilyticum</name>
    <dbReference type="NCBI Taxonomy" id="748857"/>
    <lineage>
        <taxon>Bacteria</taxon>
        <taxon>Pseudomonadati</taxon>
        <taxon>Verrucomicrobiota</taxon>
        <taxon>Verrucomicrobiia</taxon>
        <taxon>Verrucomicrobiales</taxon>
        <taxon>Verrucomicrobiaceae</taxon>
        <taxon>Roseimicrobium</taxon>
    </lineage>
</organism>
<dbReference type="InterPro" id="IPR000917">
    <property type="entry name" value="Sulfatase_N"/>
</dbReference>
<evidence type="ECO:0000256" key="1">
    <source>
        <dbReference type="SAM" id="Phobius"/>
    </source>
</evidence>
<accession>A0A366HPB5</accession>
<dbReference type="SUPFAM" id="SSF53649">
    <property type="entry name" value="Alkaline phosphatase-like"/>
    <property type="match status" value="1"/>
</dbReference>
<proteinExistence type="predicted"/>
<dbReference type="PANTHER" id="PTHR43751:SF3">
    <property type="entry name" value="SULFATASE N-TERMINAL DOMAIN-CONTAINING PROTEIN"/>
    <property type="match status" value="1"/>
</dbReference>
<feature type="transmembrane region" description="Helical" evidence="1">
    <location>
        <begin position="159"/>
        <end position="181"/>
    </location>
</feature>
<dbReference type="Pfam" id="PF00884">
    <property type="entry name" value="Sulfatase"/>
    <property type="match status" value="1"/>
</dbReference>
<dbReference type="PANTHER" id="PTHR43751">
    <property type="entry name" value="SULFATASE"/>
    <property type="match status" value="1"/>
</dbReference>
<reference evidence="3 4" key="1">
    <citation type="submission" date="2018-06" db="EMBL/GenBank/DDBJ databases">
        <title>Genomic Encyclopedia of Type Strains, Phase IV (KMG-IV): sequencing the most valuable type-strain genomes for metagenomic binning, comparative biology and taxonomic classification.</title>
        <authorList>
            <person name="Goeker M."/>
        </authorList>
    </citation>
    <scope>NUCLEOTIDE SEQUENCE [LARGE SCALE GENOMIC DNA]</scope>
    <source>
        <strain evidence="3 4">DSM 25532</strain>
    </source>
</reference>
<feature type="transmembrane region" description="Helical" evidence="1">
    <location>
        <begin position="78"/>
        <end position="97"/>
    </location>
</feature>
<dbReference type="OrthoDB" id="9766107at2"/>
<feature type="domain" description="Sulfatase N-terminal" evidence="2">
    <location>
        <begin position="236"/>
        <end position="586"/>
    </location>
</feature>
<dbReference type="EMBL" id="QNRR01000004">
    <property type="protein sequence ID" value="RBP44425.1"/>
    <property type="molecule type" value="Genomic_DNA"/>
</dbReference>
<dbReference type="RefSeq" id="WP_113958831.1">
    <property type="nucleotide sequence ID" value="NZ_QNRR01000004.1"/>
</dbReference>
<evidence type="ECO:0000313" key="4">
    <source>
        <dbReference type="Proteomes" id="UP000253426"/>
    </source>
</evidence>